<comment type="caution">
    <text evidence="2">The sequence shown here is derived from an EMBL/GenBank/DDBJ whole genome shotgun (WGS) entry which is preliminary data.</text>
</comment>
<dbReference type="Proteomes" id="UP000827721">
    <property type="component" value="Unassembled WGS sequence"/>
</dbReference>
<sequence length="151" mass="16952">MENRKQPDYSMPLVSRLDHVEFIMKNLESKQKLAKWGSSSTVMGLESDEVPMNLAIREAYFKGTLLERVASLERRLFQLCLSLESSSTSTGTSGDASSSQESKSEISASSLPTFNNTSYQHHKQELQVLLNTSQIQVNFAIFSSKITHFIL</sequence>
<evidence type="ECO:0000313" key="2">
    <source>
        <dbReference type="EMBL" id="KAH7578636.1"/>
    </source>
</evidence>
<protein>
    <submittedName>
        <fullName evidence="2">Uncharacterized protein</fullName>
    </submittedName>
</protein>
<dbReference type="PANTHER" id="PTHR34190:SF3">
    <property type="entry name" value="MICROSPORE-SPECIFIC PROMOTER 2"/>
    <property type="match status" value="1"/>
</dbReference>
<keyword evidence="3" id="KW-1185">Reference proteome</keyword>
<gene>
    <name evidence="2" type="ORF">JRO89_XS01G0408500</name>
</gene>
<dbReference type="EMBL" id="JAFEMO010000001">
    <property type="protein sequence ID" value="KAH7578636.1"/>
    <property type="molecule type" value="Genomic_DNA"/>
</dbReference>
<organism evidence="2 3">
    <name type="scientific">Xanthoceras sorbifolium</name>
    <dbReference type="NCBI Taxonomy" id="99658"/>
    <lineage>
        <taxon>Eukaryota</taxon>
        <taxon>Viridiplantae</taxon>
        <taxon>Streptophyta</taxon>
        <taxon>Embryophyta</taxon>
        <taxon>Tracheophyta</taxon>
        <taxon>Spermatophyta</taxon>
        <taxon>Magnoliopsida</taxon>
        <taxon>eudicotyledons</taxon>
        <taxon>Gunneridae</taxon>
        <taxon>Pentapetalae</taxon>
        <taxon>rosids</taxon>
        <taxon>malvids</taxon>
        <taxon>Sapindales</taxon>
        <taxon>Sapindaceae</taxon>
        <taxon>Xanthoceroideae</taxon>
        <taxon>Xanthoceras</taxon>
    </lineage>
</organism>
<feature type="compositionally biased region" description="Low complexity" evidence="1">
    <location>
        <begin position="85"/>
        <end position="107"/>
    </location>
</feature>
<reference evidence="2 3" key="1">
    <citation type="submission" date="2021-02" db="EMBL/GenBank/DDBJ databases">
        <title>Plant Genome Project.</title>
        <authorList>
            <person name="Zhang R.-G."/>
        </authorList>
    </citation>
    <scope>NUCLEOTIDE SEQUENCE [LARGE SCALE GENOMIC DNA]</scope>
    <source>
        <tissue evidence="2">Leaves</tissue>
    </source>
</reference>
<evidence type="ECO:0000256" key="1">
    <source>
        <dbReference type="SAM" id="MobiDB-lite"/>
    </source>
</evidence>
<name>A0ABQ8IPS7_9ROSI</name>
<proteinExistence type="predicted"/>
<evidence type="ECO:0000313" key="3">
    <source>
        <dbReference type="Proteomes" id="UP000827721"/>
    </source>
</evidence>
<feature type="region of interest" description="Disordered" evidence="1">
    <location>
        <begin position="84"/>
        <end position="107"/>
    </location>
</feature>
<accession>A0ABQ8IPS7</accession>
<dbReference type="PANTHER" id="PTHR34190">
    <property type="entry name" value="EXPRESSED PROTEIN"/>
    <property type="match status" value="1"/>
</dbReference>